<dbReference type="InterPro" id="IPR047187">
    <property type="entry name" value="SF1_C_Upf1"/>
</dbReference>
<reference evidence="8 9" key="1">
    <citation type="journal article" date="2011" name="Science">
        <title>The Selaginella genome identifies genetic changes associated with the evolution of vascular plants.</title>
        <authorList>
            <person name="Banks J.A."/>
            <person name="Nishiyama T."/>
            <person name="Hasebe M."/>
            <person name="Bowman J.L."/>
            <person name="Gribskov M."/>
            <person name="dePamphilis C."/>
            <person name="Albert V.A."/>
            <person name="Aono N."/>
            <person name="Aoyama T."/>
            <person name="Ambrose B.A."/>
            <person name="Ashton N.W."/>
            <person name="Axtell M.J."/>
            <person name="Barker E."/>
            <person name="Barker M.S."/>
            <person name="Bennetzen J.L."/>
            <person name="Bonawitz N.D."/>
            <person name="Chapple C."/>
            <person name="Cheng C."/>
            <person name="Correa L.G."/>
            <person name="Dacre M."/>
            <person name="DeBarry J."/>
            <person name="Dreyer I."/>
            <person name="Elias M."/>
            <person name="Engstrom E.M."/>
            <person name="Estelle M."/>
            <person name="Feng L."/>
            <person name="Finet C."/>
            <person name="Floyd S.K."/>
            <person name="Frommer W.B."/>
            <person name="Fujita T."/>
            <person name="Gramzow L."/>
            <person name="Gutensohn M."/>
            <person name="Harholt J."/>
            <person name="Hattori M."/>
            <person name="Heyl A."/>
            <person name="Hirai T."/>
            <person name="Hiwatashi Y."/>
            <person name="Ishikawa M."/>
            <person name="Iwata M."/>
            <person name="Karol K.G."/>
            <person name="Koehler B."/>
            <person name="Kolukisaoglu U."/>
            <person name="Kubo M."/>
            <person name="Kurata T."/>
            <person name="Lalonde S."/>
            <person name="Li K."/>
            <person name="Li Y."/>
            <person name="Litt A."/>
            <person name="Lyons E."/>
            <person name="Manning G."/>
            <person name="Maruyama T."/>
            <person name="Michael T.P."/>
            <person name="Mikami K."/>
            <person name="Miyazaki S."/>
            <person name="Morinaga S."/>
            <person name="Murata T."/>
            <person name="Mueller-Roeber B."/>
            <person name="Nelson D.R."/>
            <person name="Obara M."/>
            <person name="Oguri Y."/>
            <person name="Olmstead R.G."/>
            <person name="Onodera N."/>
            <person name="Petersen B.L."/>
            <person name="Pils B."/>
            <person name="Prigge M."/>
            <person name="Rensing S.A."/>
            <person name="Riano-Pachon D.M."/>
            <person name="Roberts A.W."/>
            <person name="Sato Y."/>
            <person name="Scheller H.V."/>
            <person name="Schulz B."/>
            <person name="Schulz C."/>
            <person name="Shakirov E.V."/>
            <person name="Shibagaki N."/>
            <person name="Shinohara N."/>
            <person name="Shippen D.E."/>
            <person name="Soerensen I."/>
            <person name="Sotooka R."/>
            <person name="Sugimoto N."/>
            <person name="Sugita M."/>
            <person name="Sumikawa N."/>
            <person name="Tanurdzic M."/>
            <person name="Theissen G."/>
            <person name="Ulvskov P."/>
            <person name="Wakazuki S."/>
            <person name="Weng J.K."/>
            <person name="Willats W.W."/>
            <person name="Wipf D."/>
            <person name="Wolf P.G."/>
            <person name="Yang L."/>
            <person name="Zimmer A.D."/>
            <person name="Zhu Q."/>
            <person name="Mitros T."/>
            <person name="Hellsten U."/>
            <person name="Loque D."/>
            <person name="Otillar R."/>
            <person name="Salamov A."/>
            <person name="Schmutz J."/>
            <person name="Shapiro H."/>
            <person name="Lindquist E."/>
            <person name="Lucas S."/>
            <person name="Rokhsar D."/>
            <person name="Grigoriev I.V."/>
        </authorList>
    </citation>
    <scope>NUCLEOTIDE SEQUENCE [LARGE SCALE GENOMIC DNA]</scope>
</reference>
<dbReference type="HOGENOM" id="CLU_000682_1_0_1"/>
<proteinExistence type="predicted"/>
<keyword evidence="3 5" id="KW-0347">Helicase</keyword>
<dbReference type="Proteomes" id="UP000001514">
    <property type="component" value="Unassembled WGS sequence"/>
</dbReference>
<dbReference type="InterPro" id="IPR014016">
    <property type="entry name" value="UvrD-like_ATP-bd"/>
</dbReference>
<accession>D8RAC4</accession>
<feature type="region of interest" description="Disordered" evidence="6">
    <location>
        <begin position="1"/>
        <end position="32"/>
    </location>
</feature>
<evidence type="ECO:0000259" key="7">
    <source>
        <dbReference type="PROSITE" id="PS51198"/>
    </source>
</evidence>
<dbReference type="CDD" id="cd18808">
    <property type="entry name" value="SF1_C_Upf1"/>
    <property type="match status" value="1"/>
</dbReference>
<organism evidence="9">
    <name type="scientific">Selaginella moellendorffii</name>
    <name type="common">Spikemoss</name>
    <dbReference type="NCBI Taxonomy" id="88036"/>
    <lineage>
        <taxon>Eukaryota</taxon>
        <taxon>Viridiplantae</taxon>
        <taxon>Streptophyta</taxon>
        <taxon>Embryophyta</taxon>
        <taxon>Tracheophyta</taxon>
        <taxon>Lycopodiopsida</taxon>
        <taxon>Selaginellales</taxon>
        <taxon>Selaginellaceae</taxon>
        <taxon>Selaginella</taxon>
    </lineage>
</organism>
<dbReference type="GO" id="GO:0005524">
    <property type="term" value="F:ATP binding"/>
    <property type="evidence" value="ECO:0007669"/>
    <property type="project" value="UniProtKB-UniRule"/>
</dbReference>
<dbReference type="GO" id="GO:0004386">
    <property type="term" value="F:helicase activity"/>
    <property type="evidence" value="ECO:0007669"/>
    <property type="project" value="UniProtKB-UniRule"/>
</dbReference>
<evidence type="ECO:0000313" key="8">
    <source>
        <dbReference type="EMBL" id="EFJ31304.1"/>
    </source>
</evidence>
<dbReference type="KEGG" id="smo:SELMODRAFT_408911"/>
<evidence type="ECO:0000256" key="5">
    <source>
        <dbReference type="PROSITE-ProRule" id="PRU00560"/>
    </source>
</evidence>
<dbReference type="Gramene" id="EFJ31304">
    <property type="protein sequence ID" value="EFJ31304"/>
    <property type="gene ID" value="SELMODRAFT_408911"/>
</dbReference>
<dbReference type="InterPro" id="IPR041679">
    <property type="entry name" value="DNA2/NAM7-like_C"/>
</dbReference>
<dbReference type="STRING" id="88036.D8RAC4"/>
<name>D8RAC4_SELML</name>
<keyword evidence="1 5" id="KW-0547">Nucleotide-binding</keyword>
<feature type="compositionally biased region" description="Basic residues" evidence="6">
    <location>
        <begin position="2850"/>
        <end position="2870"/>
    </location>
</feature>
<feature type="binding site" evidence="5">
    <location>
        <begin position="1203"/>
        <end position="1210"/>
    </location>
    <ligand>
        <name>ATP</name>
        <dbReference type="ChEBI" id="CHEBI:30616"/>
    </ligand>
</feature>
<dbReference type="InterPro" id="IPR027417">
    <property type="entry name" value="P-loop_NTPase"/>
</dbReference>
<feature type="region of interest" description="Disordered" evidence="6">
    <location>
        <begin position="2832"/>
        <end position="2870"/>
    </location>
</feature>
<dbReference type="InterPro" id="IPR039904">
    <property type="entry name" value="TRANK1"/>
</dbReference>
<keyword evidence="9" id="KW-1185">Reference proteome</keyword>
<dbReference type="Pfam" id="PF13087">
    <property type="entry name" value="AAA_12"/>
    <property type="match status" value="1"/>
</dbReference>
<dbReference type="eggNOG" id="KOG1801">
    <property type="taxonomic scope" value="Eukaryota"/>
</dbReference>
<protein>
    <recommendedName>
        <fullName evidence="7">UvrD-like helicase ATP-binding domain-containing protein</fullName>
    </recommendedName>
</protein>
<dbReference type="InParanoid" id="D8RAC4"/>
<feature type="compositionally biased region" description="Low complexity" evidence="6">
    <location>
        <begin position="2839"/>
        <end position="2849"/>
    </location>
</feature>
<dbReference type="GO" id="GO:0005694">
    <property type="term" value="C:chromosome"/>
    <property type="evidence" value="ECO:0007669"/>
    <property type="project" value="UniProtKB-ARBA"/>
</dbReference>
<dbReference type="Gene3D" id="3.40.50.300">
    <property type="entry name" value="P-loop containing nucleotide triphosphate hydrolases"/>
    <property type="match status" value="4"/>
</dbReference>
<evidence type="ECO:0000256" key="4">
    <source>
        <dbReference type="ARBA" id="ARBA00022840"/>
    </source>
</evidence>
<evidence type="ECO:0000256" key="2">
    <source>
        <dbReference type="ARBA" id="ARBA00022801"/>
    </source>
</evidence>
<dbReference type="InterPro" id="IPR041677">
    <property type="entry name" value="DNA2/NAM7_AAA_11"/>
</dbReference>
<gene>
    <name evidence="8" type="ORF">SELMODRAFT_408911</name>
</gene>
<dbReference type="PANTHER" id="PTHR21529:SF4">
    <property type="entry name" value="TPR AND ANKYRIN REPEAT-CONTAINING PROTEIN 1"/>
    <property type="match status" value="1"/>
</dbReference>
<dbReference type="EMBL" id="GL377574">
    <property type="protein sequence ID" value="EFJ31304.1"/>
    <property type="molecule type" value="Genomic_DNA"/>
</dbReference>
<dbReference type="SUPFAM" id="SSF52540">
    <property type="entry name" value="P-loop containing nucleoside triphosphate hydrolases"/>
    <property type="match status" value="2"/>
</dbReference>
<dbReference type="CDD" id="cd18042">
    <property type="entry name" value="DEXXQc_SETX"/>
    <property type="match status" value="1"/>
</dbReference>
<sequence>MEQGEYSSDQEAPDAIIGRGMSSCESAPGKSQHIEWMDPKSIRFSQRPVFEKSVALLRKGAEKEGSSQSFAQVAAEGSLEGLLAKLRDGSVGVEEVPPIRVFYHENAWYTLDNRRLWVFRELGKRIPVEVVEASKEFLKKLEPKFAGREVSFRNPGMAAEEQTLSRQVLAWSLDNINNESLLVNQVDKIPLEFPDLKNYLSVFRPLLLEETRAALQQSLEMINELPCVLVEMGKEVRGRDGDDKIRRFKMQISKDILKPKDLVLLTTAEPDCLTILRDSGEFYTLALIIAGDDMDSDELKVDVYAPIYSSEYDPFLETNRPWYAVYLSSLATGMRVWEALKRPSLALAGQYPIFQEVLQANSGEPEIDDVEGMTSSEISCARWFKLNDSQMEAVSRTVIALKREQKPYVRLIQGPPGTGKTSMLIALISVLAGSSKRILMSAPTNAAITEVVVRLFTSITKQPSSFIGCTRTVCPRDVVLVGNKENLQVDDNEILDAVFLQSREERLATVLATACGWQQKVLSVVDFLENAEERYRQYKQDKKPDEPAESFLDFSRERMTFLGDQMLSSIDLVCNDLPSTFLKSTDILGARHHVTEINAAFGRFREDSEVLNYVSSTSGAAAALLNLLKTNMDFVTYPPGKIPTGEELLRHASVVCCTVSSAGMRIVQNTSRHFYTAVIDEAGQLVEAETAIVMGLQNVKQLVLVGDHKQLPATVISKIAQDYSYGRSLFERLQLLGHPSIMLNVQYRMHPSISQFPNFQFYEGAICDGPNVVDDFYGQLSQSQLFGPYTFLNVHGVETKDEKHSKSNAVEVLVVMHLLKMLHQSGEKLEVGIISPYAAQVKAINDRLKSWDHGSLSINCRSVDGFQGREKDVIILSTVRSNVGGYLGFLEDHRRLNVAITRARHVLCIVGSANTLESSDGVWRQLLNDARHRKCYREASQDSTVKRTIQRAMAEIHQLESLVDPRSDFFSNNVWKVFFSKEFKVSFTSISSGSTKLHVLNAILNLANGRRPRHAFTAPVPTKRNYVQFHLTMEMYLVWTVDLDADCTVQVLKFWDFLKLDGLPRIVSRLENLCATYSGAYLRRSSERLTDGYICPNFSILKGLTVSFCRKLAVPARWSSGAEIARHKSFKEIASSEANEETTTGENSSVSESLLLMKFYSLSTGIARQLLTATDGSQIDPPFEVTDQESQVVKFPWSSFVVGRSGTGKTTIITMKLLNREQQFRLSHGLAEGESPAQTVVRQALITVSSKLCAAIKLHLQRTRRSLQRSNAVNKDDMYERKGLLLDEEAEEKLFSDIPDSFVDISPQAFPLVITYRKFLTMLDGSVPRPFIARRDMETAQGTFIRVEDCDDSDRLDTNDDIDISYETPKTSQRIQPRKEVDFDCFAASYWPHLNSSFTKKFDASVVFTEIMSSIKGRPESLRSHKGRLSRNDYVYMSSYTLDQSQRENIYELFLQYEKLKSQRHEYDILDHVRYLYRQIEGGEPLGPKLQFIYVDEVQDLTLAQISLLKFVSDNVAEGFVFAGDTAQTIAKGVNFRFEDIRSLFYKEFLEIDDRRQITKDGKLRKQALCNIHQLTQNFRTHQGVVELADSIMQLLLFFFPETVDKLEPERSLICGEKPVVVKSDENYNLITCLFDHSGGFGQESDFGAEQVILVRDGESKQKLLKRLGTRSLVLTVEECKGLEFQDVLLYNFFALSNFGSKWRTLYTYLDETSLVNCCCQGYPKFEKRLHNILCNELKQLYVAITRSKQRLWIYDEDFIFQQPMLDYWITKDLVQSRSLDESLVSSFHRISTREEWLQRGRQMFNDRQYDMAVLCYQRAHDSYRAQWAQAALHQQNGEKNLVWNPTIATQQLQDAVNLYERIAKFEAAARCLTEIKNFKQAGVLYRDKCNPPRWENAAQCFEQAKIYDEAAEAYSMVEDFQSCLSACLAGKLFEKGLNFIRDREQQDASFLSNKYVVNLLKTSAEHYHRKKDVDRMMKFVHAFPGISMKRDFLKRRDYLEQLMQVEFFYMNYEEASQVAEAKGDLIAAAKFLELAGHRAEGARKIIKHMQLKLLWANNNLGWPLRPLEDEKLVTEAHRMAKGDPRAEIQLRVLRDDDDLSLSDVFENWKLAKDDPTINIIVLRQLLEKGLELAKGSTSLGLLTLQVLDRPLRTASDMTNTLQFVVAVWNTWFQKISSLLKALAKIEKIIPQGDALLDSCLEFMGVTRHHLPGLCIVEDSMVDWLKRGGDWTVGSGKAQLKTEKFLSLATDFWRGQLESTSAIFCEVLESHAGNAGGAESCLSVLKIMDVVSSLGKSETHERRLRSLRMEVFRCLFVRRGNTPVSLRDHPKVTPHLGALARDITAASDSVEETVMLQILEPYLRNGPGQDFIANEYCYHFAMPMSQCAQGLHDIFSMEGFQHYITPSMFIYMLERILVSSIACLSHIVEATLPESLAMEFMTGSTQEILYTRMLRMGCSVEKVCKSVGTNSLEVIQKICSSLLLGYRLDKWLLDIPKSEVVFRIIRVLLTIFMEFENQAVNSHIFRDLRSLVTRQSSALDHLLPSLRQGLQCLFETGANYNHFRLLFCRFMVECGDQFLLLRRRDKFRHGFKSRFQTYVNVEPEPWKFSLASLQQPDDMMLQTVDAEEEEVDDTTELKPSEVELTFECPEPEMTAPAKEEALSPWYLKVGDSKLGFFVVWRLLKKLQVARENLVQDDEYVREAKNAFTTMACKDDGYVSSFISEVCPLKADLVSFVLDMASAIEILKGRTFAGQDGQLKADRDDLVEKMNDFKCECEALLELMDPRHADHQKQDSDWLLLSVTNPATEKLGYGRSKFNHCLKDVLGDALQRKETISSEPAKPCSSATKPAPKKSNKKKKKSGKKGGRKKQ</sequence>
<evidence type="ECO:0000256" key="6">
    <source>
        <dbReference type="SAM" id="MobiDB-lite"/>
    </source>
</evidence>
<evidence type="ECO:0000256" key="1">
    <source>
        <dbReference type="ARBA" id="ARBA00022741"/>
    </source>
</evidence>
<evidence type="ECO:0000256" key="3">
    <source>
        <dbReference type="ARBA" id="ARBA00022806"/>
    </source>
</evidence>
<feature type="domain" description="UvrD-like helicase ATP-binding" evidence="7">
    <location>
        <begin position="1182"/>
        <end position="1582"/>
    </location>
</feature>
<dbReference type="OMA" id="PDNEMEH"/>
<dbReference type="Pfam" id="PF13086">
    <property type="entry name" value="AAA_11"/>
    <property type="match status" value="1"/>
</dbReference>
<dbReference type="PROSITE" id="PS51198">
    <property type="entry name" value="UVRD_HELICASE_ATP_BIND"/>
    <property type="match status" value="1"/>
</dbReference>
<keyword evidence="4 5" id="KW-0067">ATP-binding</keyword>
<evidence type="ECO:0000313" key="9">
    <source>
        <dbReference type="Proteomes" id="UP000001514"/>
    </source>
</evidence>
<keyword evidence="2 5" id="KW-0378">Hydrolase</keyword>
<feature type="compositionally biased region" description="Polar residues" evidence="6">
    <location>
        <begin position="1"/>
        <end position="10"/>
    </location>
</feature>
<dbReference type="FunFam" id="3.40.50.300:FF:000326">
    <property type="entry name" value="P-loop containing nucleoside triphosphate hydrolase"/>
    <property type="match status" value="1"/>
</dbReference>
<dbReference type="PANTHER" id="PTHR21529">
    <property type="entry name" value="MAMMARY TURMOR VIRUS RECEPTOR HOMOLOG 1, 2 MTVR1, 2"/>
    <property type="match status" value="1"/>
</dbReference>
<dbReference type="GO" id="GO:0016787">
    <property type="term" value="F:hydrolase activity"/>
    <property type="evidence" value="ECO:0007669"/>
    <property type="project" value="UniProtKB-UniRule"/>
</dbReference>